<keyword evidence="3 8" id="KW-0028">Amino-acid biosynthesis</keyword>
<dbReference type="InterPro" id="IPR046346">
    <property type="entry name" value="Aminoacid_DH-like_N_sf"/>
</dbReference>
<dbReference type="SUPFAM" id="SSF53223">
    <property type="entry name" value="Aminoacid dehydrogenase-like, N-terminal domain"/>
    <property type="match status" value="1"/>
</dbReference>
<dbReference type="AlphaFoldDB" id="A0A2M6ZGI9"/>
<comment type="catalytic activity">
    <reaction evidence="7 8">
        <text>shikimate + NADP(+) = 3-dehydroshikimate + NADPH + H(+)</text>
        <dbReference type="Rhea" id="RHEA:17737"/>
        <dbReference type="ChEBI" id="CHEBI:15378"/>
        <dbReference type="ChEBI" id="CHEBI:16630"/>
        <dbReference type="ChEBI" id="CHEBI:36208"/>
        <dbReference type="ChEBI" id="CHEBI:57783"/>
        <dbReference type="ChEBI" id="CHEBI:58349"/>
        <dbReference type="EC" id="1.1.1.25"/>
    </reaction>
</comment>
<dbReference type="GO" id="GO:0008652">
    <property type="term" value="P:amino acid biosynthetic process"/>
    <property type="evidence" value="ECO:0007669"/>
    <property type="project" value="UniProtKB-KW"/>
</dbReference>
<feature type="domain" description="Quinate/shikimate 5-dehydrogenase/glutamyl-tRNA reductase" evidence="9">
    <location>
        <begin position="124"/>
        <end position="180"/>
    </location>
</feature>
<evidence type="ECO:0000256" key="5">
    <source>
        <dbReference type="ARBA" id="ARBA00023002"/>
    </source>
</evidence>
<comment type="function">
    <text evidence="8">Involved in the biosynthesis of the chorismate, which leads to the biosynthesis of aromatic amino acids. Catalyzes the reversible NADPH linked reduction of 3-dehydroshikimate (DHSA) to yield shikimate (SA).</text>
</comment>
<evidence type="ECO:0000256" key="4">
    <source>
        <dbReference type="ARBA" id="ARBA00022857"/>
    </source>
</evidence>
<dbReference type="InterPro" id="IPR011342">
    <property type="entry name" value="Shikimate_DH"/>
</dbReference>
<proteinExistence type="inferred from homology"/>
<feature type="binding site" evidence="8">
    <location>
        <position position="84"/>
    </location>
    <ligand>
        <name>NADP(+)</name>
        <dbReference type="ChEBI" id="CHEBI:58349"/>
    </ligand>
</feature>
<gene>
    <name evidence="8 12" type="primary">aroE</name>
    <name evidence="12" type="ORF">COS91_04035</name>
</gene>
<evidence type="ECO:0000256" key="7">
    <source>
        <dbReference type="ARBA" id="ARBA00049442"/>
    </source>
</evidence>
<evidence type="ECO:0000259" key="11">
    <source>
        <dbReference type="Pfam" id="PF18317"/>
    </source>
</evidence>
<feature type="binding site" evidence="8">
    <location>
        <position position="233"/>
    </location>
    <ligand>
        <name>shikimate</name>
        <dbReference type="ChEBI" id="CHEBI:36208"/>
    </ligand>
</feature>
<feature type="binding site" evidence="8">
    <location>
        <position position="108"/>
    </location>
    <ligand>
        <name>shikimate</name>
        <dbReference type="ChEBI" id="CHEBI:36208"/>
    </ligand>
</feature>
<evidence type="ECO:0000256" key="1">
    <source>
        <dbReference type="ARBA" id="ARBA00004871"/>
    </source>
</evidence>
<comment type="caution">
    <text evidence="12">The sequence shown here is derived from an EMBL/GenBank/DDBJ whole genome shotgun (WGS) entry which is preliminary data.</text>
</comment>
<feature type="domain" description="Shikimate dehydrogenase substrate binding N-terminal" evidence="10">
    <location>
        <begin position="13"/>
        <end position="95"/>
    </location>
</feature>
<keyword evidence="4 8" id="KW-0521">NADP</keyword>
<dbReference type="Pfam" id="PF01488">
    <property type="entry name" value="Shikimate_DH"/>
    <property type="match status" value="1"/>
</dbReference>
<keyword evidence="5 8" id="KW-0560">Oxidoreductase</keyword>
<feature type="binding site" evidence="8">
    <location>
        <position position="93"/>
    </location>
    <ligand>
        <name>shikimate</name>
        <dbReference type="ChEBI" id="CHEBI:36208"/>
    </ligand>
</feature>
<feature type="binding site" evidence="8">
    <location>
        <position position="68"/>
    </location>
    <ligand>
        <name>shikimate</name>
        <dbReference type="ChEBI" id="CHEBI:36208"/>
    </ligand>
</feature>
<dbReference type="GO" id="GO:0004764">
    <property type="term" value="F:shikimate 3-dehydrogenase (NADP+) activity"/>
    <property type="evidence" value="ECO:0007669"/>
    <property type="project" value="UniProtKB-UniRule"/>
</dbReference>
<evidence type="ECO:0000313" key="12">
    <source>
        <dbReference type="EMBL" id="PIU51507.1"/>
    </source>
</evidence>
<dbReference type="InterPro" id="IPR006151">
    <property type="entry name" value="Shikm_DH/Glu-tRNA_Rdtase"/>
</dbReference>
<dbReference type="Gene3D" id="3.40.50.10860">
    <property type="entry name" value="Leucine Dehydrogenase, chain A, domain 1"/>
    <property type="match status" value="1"/>
</dbReference>
<feature type="domain" description="SDH C-terminal" evidence="11">
    <location>
        <begin position="254"/>
        <end position="283"/>
    </location>
</feature>
<comment type="pathway">
    <text evidence="1 8">Metabolic intermediate biosynthesis; chorismate biosynthesis; chorismate from D-erythrose 4-phosphate and phosphoenolpyruvate: step 4/7.</text>
</comment>
<comment type="subunit">
    <text evidence="8">Homodimer.</text>
</comment>
<evidence type="ECO:0000256" key="8">
    <source>
        <dbReference type="HAMAP-Rule" id="MF_00222"/>
    </source>
</evidence>
<feature type="binding site" evidence="8">
    <location>
        <position position="231"/>
    </location>
    <ligand>
        <name>NADP(+)</name>
        <dbReference type="ChEBI" id="CHEBI:58349"/>
    </ligand>
</feature>
<feature type="binding site" evidence="8">
    <location>
        <position position="261"/>
    </location>
    <ligand>
        <name>shikimate</name>
        <dbReference type="ChEBI" id="CHEBI:36208"/>
    </ligand>
</feature>
<dbReference type="GO" id="GO:0050661">
    <property type="term" value="F:NADP binding"/>
    <property type="evidence" value="ECO:0007669"/>
    <property type="project" value="InterPro"/>
</dbReference>
<evidence type="ECO:0000259" key="10">
    <source>
        <dbReference type="Pfam" id="PF08501"/>
    </source>
</evidence>
<dbReference type="Proteomes" id="UP000229227">
    <property type="component" value="Unassembled WGS sequence"/>
</dbReference>
<dbReference type="EMBL" id="PEWN01000063">
    <property type="protein sequence ID" value="PIU51507.1"/>
    <property type="molecule type" value="Genomic_DNA"/>
</dbReference>
<feature type="binding site" evidence="8">
    <location>
        <begin position="157"/>
        <end position="162"/>
    </location>
    <ligand>
        <name>NADP(+)</name>
        <dbReference type="ChEBI" id="CHEBI:58349"/>
    </ligand>
</feature>
<protein>
    <recommendedName>
        <fullName evidence="2 8">Shikimate dehydrogenase (NADP(+))</fullName>
        <shortName evidence="8">SDH</shortName>
        <ecNumber evidence="2 8">1.1.1.25</ecNumber>
    </recommendedName>
</protein>
<keyword evidence="6 8" id="KW-0057">Aromatic amino acid biosynthesis</keyword>
<feature type="active site" description="Proton acceptor" evidence="8">
    <location>
        <position position="72"/>
    </location>
</feature>
<accession>A0A2M6ZGI9</accession>
<dbReference type="PANTHER" id="PTHR21089:SF1">
    <property type="entry name" value="BIFUNCTIONAL 3-DEHYDROQUINATE DEHYDRATASE_SHIKIMATE DEHYDROGENASE, CHLOROPLASTIC"/>
    <property type="match status" value="1"/>
</dbReference>
<sequence length="293" mass="32948">MMEIDGNTKIFGVFGDPISHTLSPFMHNAAFRYLKLNCIYLPFWVEEGLLGDALRGIAGLNIQGVNLTIPHKTEAMKYLDEMDEETNLIKAVNTIKIEKGKLKGYNTDGRGILISLRKDCGFNPKDKNVLIIGAGGSARAVAIRLALHKARKIIIANRTRQKAREIVEDIIRNTDCNAINIPLEENSLVNEAGNIHLLINTTSIGMNPSDFRLVKEKFFERAAKLRLVYDLIYSPAQTKLLKDAKRYHIKAFNGLGMLLYQGALSLEIWTGKRAPIHIMKNALYKAAKSEKWR</sequence>
<feature type="binding site" evidence="8">
    <location>
        <begin position="21"/>
        <end position="23"/>
    </location>
    <ligand>
        <name>shikimate</name>
        <dbReference type="ChEBI" id="CHEBI:36208"/>
    </ligand>
</feature>
<evidence type="ECO:0000256" key="3">
    <source>
        <dbReference type="ARBA" id="ARBA00022605"/>
    </source>
</evidence>
<dbReference type="InterPro" id="IPR013708">
    <property type="entry name" value="Shikimate_DH-bd_N"/>
</dbReference>
<feature type="binding site" evidence="8">
    <location>
        <begin position="133"/>
        <end position="137"/>
    </location>
    <ligand>
        <name>NADP(+)</name>
        <dbReference type="ChEBI" id="CHEBI:58349"/>
    </ligand>
</feature>
<dbReference type="InterPro" id="IPR041121">
    <property type="entry name" value="SDH_C"/>
</dbReference>
<organism evidence="12 13">
    <name type="scientific">Candidatus Desantisbacteria bacterium CG07_land_8_20_14_0_80_39_15</name>
    <dbReference type="NCBI Taxonomy" id="1974549"/>
    <lineage>
        <taxon>Bacteria</taxon>
        <taxon>Candidatus Desantisiibacteriota</taxon>
    </lineage>
</organism>
<name>A0A2M6ZGI9_9BACT</name>
<dbReference type="PANTHER" id="PTHR21089">
    <property type="entry name" value="SHIKIMATE DEHYDROGENASE"/>
    <property type="match status" value="1"/>
</dbReference>
<dbReference type="Gene3D" id="3.40.50.720">
    <property type="entry name" value="NAD(P)-binding Rossmann-like Domain"/>
    <property type="match status" value="1"/>
</dbReference>
<evidence type="ECO:0000256" key="2">
    <source>
        <dbReference type="ARBA" id="ARBA00012962"/>
    </source>
</evidence>
<dbReference type="GO" id="GO:0009073">
    <property type="term" value="P:aromatic amino acid family biosynthetic process"/>
    <property type="evidence" value="ECO:0007669"/>
    <property type="project" value="UniProtKB-KW"/>
</dbReference>
<dbReference type="InterPro" id="IPR036291">
    <property type="entry name" value="NAD(P)-bd_dom_sf"/>
</dbReference>
<dbReference type="HAMAP" id="MF_00222">
    <property type="entry name" value="Shikimate_DH_AroE"/>
    <property type="match status" value="1"/>
</dbReference>
<dbReference type="EC" id="1.1.1.25" evidence="2 8"/>
<dbReference type="UniPathway" id="UPA00053">
    <property type="reaction ID" value="UER00087"/>
</dbReference>
<dbReference type="GO" id="GO:0019632">
    <property type="term" value="P:shikimate metabolic process"/>
    <property type="evidence" value="ECO:0007669"/>
    <property type="project" value="InterPro"/>
</dbReference>
<feature type="binding site" evidence="8">
    <location>
        <position position="254"/>
    </location>
    <ligand>
        <name>NADP(+)</name>
        <dbReference type="ChEBI" id="CHEBI:58349"/>
    </ligand>
</feature>
<dbReference type="CDD" id="cd01065">
    <property type="entry name" value="NAD_bind_Shikimate_DH"/>
    <property type="match status" value="1"/>
</dbReference>
<dbReference type="Pfam" id="PF08501">
    <property type="entry name" value="Shikimate_dh_N"/>
    <property type="match status" value="1"/>
</dbReference>
<dbReference type="Pfam" id="PF18317">
    <property type="entry name" value="SDH_C"/>
    <property type="match status" value="1"/>
</dbReference>
<dbReference type="SUPFAM" id="SSF51735">
    <property type="entry name" value="NAD(P)-binding Rossmann-fold domains"/>
    <property type="match status" value="1"/>
</dbReference>
<evidence type="ECO:0000313" key="13">
    <source>
        <dbReference type="Proteomes" id="UP000229227"/>
    </source>
</evidence>
<evidence type="ECO:0000256" key="6">
    <source>
        <dbReference type="ARBA" id="ARBA00023141"/>
    </source>
</evidence>
<dbReference type="NCBIfam" id="TIGR00507">
    <property type="entry name" value="aroE"/>
    <property type="match status" value="1"/>
</dbReference>
<dbReference type="InterPro" id="IPR022893">
    <property type="entry name" value="Shikimate_DH_fam"/>
</dbReference>
<reference evidence="13" key="1">
    <citation type="submission" date="2017-09" db="EMBL/GenBank/DDBJ databases">
        <title>Depth-based differentiation of microbial function through sediment-hosted aquifers and enrichment of novel symbionts in the deep terrestrial subsurface.</title>
        <authorList>
            <person name="Probst A.J."/>
            <person name="Ladd B."/>
            <person name="Jarett J.K."/>
            <person name="Geller-Mcgrath D.E."/>
            <person name="Sieber C.M.K."/>
            <person name="Emerson J.B."/>
            <person name="Anantharaman K."/>
            <person name="Thomas B.C."/>
            <person name="Malmstrom R."/>
            <person name="Stieglmeier M."/>
            <person name="Klingl A."/>
            <person name="Woyke T."/>
            <person name="Ryan C.M."/>
            <person name="Banfield J.F."/>
        </authorList>
    </citation>
    <scope>NUCLEOTIDE SEQUENCE [LARGE SCALE GENOMIC DNA]</scope>
</reference>
<dbReference type="GO" id="GO:0009423">
    <property type="term" value="P:chorismate biosynthetic process"/>
    <property type="evidence" value="ECO:0007669"/>
    <property type="project" value="UniProtKB-UniRule"/>
</dbReference>
<evidence type="ECO:0000259" key="9">
    <source>
        <dbReference type="Pfam" id="PF01488"/>
    </source>
</evidence>
<comment type="similarity">
    <text evidence="8">Belongs to the shikimate dehydrogenase family.</text>
</comment>